<feature type="transmembrane region" description="Helical" evidence="7">
    <location>
        <begin position="20"/>
        <end position="44"/>
    </location>
</feature>
<comment type="caution">
    <text evidence="9">The sequence shown here is derived from an EMBL/GenBank/DDBJ whole genome shotgun (WGS) entry which is preliminary data.</text>
</comment>
<evidence type="ECO:0000256" key="2">
    <source>
        <dbReference type="ARBA" id="ARBA00022692"/>
    </source>
</evidence>
<dbReference type="PROSITE" id="PS51775">
    <property type="entry name" value="GTD_BINDING"/>
    <property type="match status" value="1"/>
</dbReference>
<feature type="coiled-coil region" evidence="5">
    <location>
        <begin position="807"/>
        <end position="834"/>
    </location>
</feature>
<dbReference type="InterPro" id="IPR007656">
    <property type="entry name" value="GTD-bd"/>
</dbReference>
<feature type="coiled-coil region" evidence="5">
    <location>
        <begin position="534"/>
        <end position="628"/>
    </location>
</feature>
<dbReference type="Pfam" id="PF04576">
    <property type="entry name" value="Zein-binding"/>
    <property type="match status" value="1"/>
</dbReference>
<accession>A0ABD3AJB4</accession>
<name>A0ABD3AJB4_9GENT</name>
<feature type="region of interest" description="Disordered" evidence="6">
    <location>
        <begin position="172"/>
        <end position="219"/>
    </location>
</feature>
<evidence type="ECO:0000256" key="6">
    <source>
        <dbReference type="SAM" id="MobiDB-lite"/>
    </source>
</evidence>
<feature type="domain" description="GTD-binding" evidence="8">
    <location>
        <begin position="528"/>
        <end position="626"/>
    </location>
</feature>
<evidence type="ECO:0000313" key="9">
    <source>
        <dbReference type="EMBL" id="KAL3531256.1"/>
    </source>
</evidence>
<evidence type="ECO:0000256" key="3">
    <source>
        <dbReference type="ARBA" id="ARBA00022989"/>
    </source>
</evidence>
<reference evidence="9 10" key="1">
    <citation type="submission" date="2024-11" db="EMBL/GenBank/DDBJ databases">
        <title>A near-complete genome assembly of Cinchona calisaya.</title>
        <authorList>
            <person name="Lian D.C."/>
            <person name="Zhao X.W."/>
            <person name="Wei L."/>
        </authorList>
    </citation>
    <scope>NUCLEOTIDE SEQUENCE [LARGE SCALE GENOMIC DNA]</scope>
    <source>
        <tissue evidence="9">Nenye</tissue>
    </source>
</reference>
<keyword evidence="10" id="KW-1185">Reference proteome</keyword>
<dbReference type="GO" id="GO:0016020">
    <property type="term" value="C:membrane"/>
    <property type="evidence" value="ECO:0007669"/>
    <property type="project" value="UniProtKB-SubCell"/>
</dbReference>
<dbReference type="GO" id="GO:0080115">
    <property type="term" value="F:myosin XI tail binding"/>
    <property type="evidence" value="ECO:0007669"/>
    <property type="project" value="UniProtKB-ARBA"/>
</dbReference>
<dbReference type="AlphaFoldDB" id="A0ABD3AJB4"/>
<keyword evidence="3 7" id="KW-1133">Transmembrane helix</keyword>
<gene>
    <name evidence="9" type="ORF">ACH5RR_010578</name>
</gene>
<evidence type="ECO:0000256" key="4">
    <source>
        <dbReference type="ARBA" id="ARBA00023136"/>
    </source>
</evidence>
<dbReference type="PANTHER" id="PTHR31448">
    <property type="entry name" value="MYOSIN-BINDING PROTEIN 2"/>
    <property type="match status" value="1"/>
</dbReference>
<proteinExistence type="predicted"/>
<dbReference type="PANTHER" id="PTHR31448:SF55">
    <property type="entry name" value="MYOSIN-BINDING PROTEIN 3-LIKE ISOFORM X1"/>
    <property type="match status" value="1"/>
</dbReference>
<feature type="compositionally biased region" description="Basic and acidic residues" evidence="6">
    <location>
        <begin position="449"/>
        <end position="458"/>
    </location>
</feature>
<evidence type="ECO:0000256" key="5">
    <source>
        <dbReference type="SAM" id="Coils"/>
    </source>
</evidence>
<feature type="region of interest" description="Disordered" evidence="6">
    <location>
        <begin position="271"/>
        <end position="293"/>
    </location>
</feature>
<dbReference type="EMBL" id="JBJUIK010000004">
    <property type="protein sequence ID" value="KAL3531256.1"/>
    <property type="molecule type" value="Genomic_DNA"/>
</dbReference>
<evidence type="ECO:0000256" key="1">
    <source>
        <dbReference type="ARBA" id="ARBA00004167"/>
    </source>
</evidence>
<keyword evidence="4 7" id="KW-0472">Membrane</keyword>
<sequence length="871" mass="96844">MAATGISSVKLRNPWRFMTLLSSAACEWFLIFMLFFDAALSYLLTKFAHYCGLQTPCPLCSRIEHAFGKNKHGYYASLLCCNHREEISSLVYCHSHSKLADANSMCEDCLMSLVNRSKSNSGSGFKSLLLNKNFVYDSSEPKICSCCNRVLRAKSKAQRLLQVTPVGFGASKANVKPPLPRVPGRSRFSRRDSLKRLRDKFSGPMTPRPGGSTSVDPLSHVGYTELKITSDSDSEFPFSDDDDATSTLHGKYGSTSTVSNIQRVSQKLPKALGEDSSPGNRNHQTPEPLPSLLDQPAQLQSSEANNISHLESGVFVKCGMEEVNWTLPNPTSGLPELISLDDVTQSAENYKPSSSFPQPSNLSILSELLSLNNVLPSSNVVKISNKSADATGTSEIGDILITKHTTGEGFTDGSNPSISNDANSTKALDFSNKERTESGVLAEPLTNDDSGRVEEKLKSPTRVLSSEMDLSPKDTSPRVDGHCDVFRKTDTLGSDAMDMIQMAAALERYDFVHESLDGITVKEIEGESLPDKLKQQVEYDRRCMKALFKELEEERNAAAIAANQAMAMITRLQEEKAALHMEALQYLRMMEEQAEYDMEALEKANDLLSEREKEIQDLEAELEIYRNNIIDEPVVDDPCKETCISKVESKMAAGKCHMPLVENGPSSIEGSKSIESSYKPNQSGSPVLDFEDEKLYISQCLERLEKKFHQISRNGVLMNLAHGEYAEHLTKEVDDWEELFDDTRAQINHKKGETVLSLLKDLSPSNANPRKDSSADLVEENHFLHEESEHLDVGQDSLSTNSGESKLDTYISEIIDLKDRLEALETDRDIIKHALNSLQNGNDGLQFIQEVAHHLQELRKIEFKKRCLSIT</sequence>
<feature type="region of interest" description="Disordered" evidence="6">
    <location>
        <begin position="431"/>
        <end position="478"/>
    </location>
</feature>
<dbReference type="InterPro" id="IPR039306">
    <property type="entry name" value="MYOB"/>
</dbReference>
<feature type="compositionally biased region" description="Basic and acidic residues" evidence="6">
    <location>
        <begin position="189"/>
        <end position="201"/>
    </location>
</feature>
<evidence type="ECO:0000259" key="8">
    <source>
        <dbReference type="PROSITE" id="PS51775"/>
    </source>
</evidence>
<keyword evidence="2 7" id="KW-0812">Transmembrane</keyword>
<keyword evidence="5" id="KW-0175">Coiled coil</keyword>
<dbReference type="Proteomes" id="UP001630127">
    <property type="component" value="Unassembled WGS sequence"/>
</dbReference>
<evidence type="ECO:0000256" key="7">
    <source>
        <dbReference type="SAM" id="Phobius"/>
    </source>
</evidence>
<protein>
    <recommendedName>
        <fullName evidence="8">GTD-binding domain-containing protein</fullName>
    </recommendedName>
</protein>
<organism evidence="9 10">
    <name type="scientific">Cinchona calisaya</name>
    <dbReference type="NCBI Taxonomy" id="153742"/>
    <lineage>
        <taxon>Eukaryota</taxon>
        <taxon>Viridiplantae</taxon>
        <taxon>Streptophyta</taxon>
        <taxon>Embryophyta</taxon>
        <taxon>Tracheophyta</taxon>
        <taxon>Spermatophyta</taxon>
        <taxon>Magnoliopsida</taxon>
        <taxon>eudicotyledons</taxon>
        <taxon>Gunneridae</taxon>
        <taxon>Pentapetalae</taxon>
        <taxon>asterids</taxon>
        <taxon>lamiids</taxon>
        <taxon>Gentianales</taxon>
        <taxon>Rubiaceae</taxon>
        <taxon>Cinchonoideae</taxon>
        <taxon>Cinchoneae</taxon>
        <taxon>Cinchona</taxon>
    </lineage>
</organism>
<comment type="subcellular location">
    <subcellularLocation>
        <location evidence="1">Membrane</location>
        <topology evidence="1">Single-pass membrane protein</topology>
    </subcellularLocation>
</comment>
<evidence type="ECO:0000313" key="10">
    <source>
        <dbReference type="Proteomes" id="UP001630127"/>
    </source>
</evidence>